<dbReference type="InterPro" id="IPR018060">
    <property type="entry name" value="HTH_AraC"/>
</dbReference>
<evidence type="ECO:0000256" key="3">
    <source>
        <dbReference type="ARBA" id="ARBA00023163"/>
    </source>
</evidence>
<evidence type="ECO:0000256" key="2">
    <source>
        <dbReference type="ARBA" id="ARBA00023125"/>
    </source>
</evidence>
<dbReference type="InterPro" id="IPR050204">
    <property type="entry name" value="AraC_XylS_family_regulators"/>
</dbReference>
<evidence type="ECO:0000256" key="1">
    <source>
        <dbReference type="ARBA" id="ARBA00023015"/>
    </source>
</evidence>
<keyword evidence="3" id="KW-0804">Transcription</keyword>
<accession>A0A420CPM2</accession>
<dbReference type="InterPro" id="IPR009057">
    <property type="entry name" value="Homeodomain-like_sf"/>
</dbReference>
<evidence type="ECO:0000313" key="8">
    <source>
        <dbReference type="Proteomes" id="UP000658202"/>
    </source>
</evidence>
<protein>
    <submittedName>
        <fullName evidence="6">AraC-like DNA-binding protein</fullName>
    </submittedName>
</protein>
<dbReference type="GO" id="GO:0043565">
    <property type="term" value="F:sequence-specific DNA binding"/>
    <property type="evidence" value="ECO:0007669"/>
    <property type="project" value="InterPro"/>
</dbReference>
<dbReference type="Gene3D" id="1.10.10.60">
    <property type="entry name" value="Homeodomain-like"/>
    <property type="match status" value="1"/>
</dbReference>
<keyword evidence="8" id="KW-1185">Reference proteome</keyword>
<dbReference type="AlphaFoldDB" id="A0A420CPM2"/>
<dbReference type="GO" id="GO:0003700">
    <property type="term" value="F:DNA-binding transcription factor activity"/>
    <property type="evidence" value="ECO:0007669"/>
    <property type="project" value="InterPro"/>
</dbReference>
<sequence length="267" mass="31850">MKFNNIQSCHLGPEISPEQFIPEHFFLFLLRGSMVAYDGYKYYSMKQGDYCIARKNHLVRYTKHKEDGQFEKVIIAFDEAFLKKFLERHPYQVEATDNDDSFLFVKEDKFIKSYIDSLEPYYNGKEQIEATFVDVKREELLMILLKNHSSLKDIFFNFNSPHKADLELFMNSNYKFNISLERFAYLSGRSLSTFKREFKTIFATSPGKWLTHRRLQEARYLLEHEHKKPNEIYFELGFEDLSHFSFAFKKQFGDSPKNIVDKKTIVH</sequence>
<comment type="caution">
    <text evidence="6">The sequence shown here is derived from an EMBL/GenBank/DDBJ whole genome shotgun (WGS) entry which is preliminary data.</text>
</comment>
<keyword evidence="2 6" id="KW-0238">DNA-binding</keyword>
<dbReference type="Pfam" id="PF12833">
    <property type="entry name" value="HTH_18"/>
    <property type="match status" value="1"/>
</dbReference>
<dbReference type="PANTHER" id="PTHR46796:SF6">
    <property type="entry name" value="ARAC SUBFAMILY"/>
    <property type="match status" value="1"/>
</dbReference>
<evidence type="ECO:0000313" key="5">
    <source>
        <dbReference type="EMBL" id="GGG64228.1"/>
    </source>
</evidence>
<evidence type="ECO:0000313" key="7">
    <source>
        <dbReference type="Proteomes" id="UP000285906"/>
    </source>
</evidence>
<dbReference type="OrthoDB" id="4480133at2"/>
<organism evidence="6 7">
    <name type="scientific">Epilithonimonas arachidiradicis</name>
    <dbReference type="NCBI Taxonomy" id="1617282"/>
    <lineage>
        <taxon>Bacteria</taxon>
        <taxon>Pseudomonadati</taxon>
        <taxon>Bacteroidota</taxon>
        <taxon>Flavobacteriia</taxon>
        <taxon>Flavobacteriales</taxon>
        <taxon>Weeksellaceae</taxon>
        <taxon>Chryseobacterium group</taxon>
        <taxon>Epilithonimonas</taxon>
    </lineage>
</organism>
<dbReference type="PANTHER" id="PTHR46796">
    <property type="entry name" value="HTH-TYPE TRANSCRIPTIONAL ACTIVATOR RHAS-RELATED"/>
    <property type="match status" value="1"/>
</dbReference>
<reference evidence="8" key="3">
    <citation type="journal article" date="2019" name="Int. J. Syst. Evol. Microbiol.">
        <title>The Global Catalogue of Microorganisms (GCM) 10K type strain sequencing project: providing services to taxonomists for standard genome sequencing and annotation.</title>
        <authorList>
            <consortium name="The Broad Institute Genomics Platform"/>
            <consortium name="The Broad Institute Genome Sequencing Center for Infectious Disease"/>
            <person name="Wu L."/>
            <person name="Ma J."/>
        </authorList>
    </citation>
    <scope>NUCLEOTIDE SEQUENCE [LARGE SCALE GENOMIC DNA]</scope>
    <source>
        <strain evidence="8">CCM 8490</strain>
    </source>
</reference>
<name>A0A420CPM2_9FLAO</name>
<dbReference type="Proteomes" id="UP000285906">
    <property type="component" value="Unassembled WGS sequence"/>
</dbReference>
<dbReference type="SMART" id="SM00342">
    <property type="entry name" value="HTH_ARAC"/>
    <property type="match status" value="1"/>
</dbReference>
<reference evidence="5" key="4">
    <citation type="submission" date="2024-05" db="EMBL/GenBank/DDBJ databases">
        <authorList>
            <person name="Sun Q."/>
            <person name="Sedlacek I."/>
        </authorList>
    </citation>
    <scope>NUCLEOTIDE SEQUENCE</scope>
    <source>
        <strain evidence="5">CCM 8490</strain>
    </source>
</reference>
<evidence type="ECO:0000259" key="4">
    <source>
        <dbReference type="PROSITE" id="PS01124"/>
    </source>
</evidence>
<dbReference type="InterPro" id="IPR054015">
    <property type="entry name" value="ExsA-like_N"/>
</dbReference>
<dbReference type="Proteomes" id="UP000658202">
    <property type="component" value="Unassembled WGS sequence"/>
</dbReference>
<dbReference type="EMBL" id="RAQH01000009">
    <property type="protein sequence ID" value="RKE80359.1"/>
    <property type="molecule type" value="Genomic_DNA"/>
</dbReference>
<dbReference type="SUPFAM" id="SSF46689">
    <property type="entry name" value="Homeodomain-like"/>
    <property type="match status" value="1"/>
</dbReference>
<proteinExistence type="predicted"/>
<evidence type="ECO:0000313" key="6">
    <source>
        <dbReference type="EMBL" id="RKE80359.1"/>
    </source>
</evidence>
<dbReference type="RefSeq" id="WP_120214446.1">
    <property type="nucleotide sequence ID" value="NZ_BMCW01000007.1"/>
</dbReference>
<gene>
    <name evidence="6" type="ORF">BXY58_2879</name>
    <name evidence="5" type="ORF">GCM10007332_28210</name>
</gene>
<dbReference type="Pfam" id="PF22200">
    <property type="entry name" value="ExsA_N"/>
    <property type="match status" value="1"/>
</dbReference>
<feature type="domain" description="HTH araC/xylS-type" evidence="4">
    <location>
        <begin position="164"/>
        <end position="262"/>
    </location>
</feature>
<reference evidence="5" key="1">
    <citation type="journal article" date="2014" name="Int. J. Syst. Evol. Microbiol.">
        <title>Complete genome of a new Firmicutes species belonging to the dominant human colonic microbiota ('Ruminococcus bicirculans') reveals two chromosomes and a selective capacity to utilize plant glucans.</title>
        <authorList>
            <consortium name="NISC Comparative Sequencing Program"/>
            <person name="Wegmann U."/>
            <person name="Louis P."/>
            <person name="Goesmann A."/>
            <person name="Henrissat B."/>
            <person name="Duncan S.H."/>
            <person name="Flint H.J."/>
        </authorList>
    </citation>
    <scope>NUCLEOTIDE SEQUENCE</scope>
    <source>
        <strain evidence="5">CCM 8490</strain>
    </source>
</reference>
<keyword evidence="1" id="KW-0805">Transcription regulation</keyword>
<dbReference type="EMBL" id="BMCW01000007">
    <property type="protein sequence ID" value="GGG64228.1"/>
    <property type="molecule type" value="Genomic_DNA"/>
</dbReference>
<reference evidence="6 7" key="2">
    <citation type="submission" date="2018-09" db="EMBL/GenBank/DDBJ databases">
        <title>Genomic Encyclopedia of Archaeal and Bacterial Type Strains, Phase II (KMG-II): from individual species to whole genera.</title>
        <authorList>
            <person name="Goeker M."/>
        </authorList>
    </citation>
    <scope>NUCLEOTIDE SEQUENCE [LARGE SCALE GENOMIC DNA]</scope>
    <source>
        <strain evidence="6 7">DSM 27620</strain>
    </source>
</reference>
<dbReference type="PROSITE" id="PS01124">
    <property type="entry name" value="HTH_ARAC_FAMILY_2"/>
    <property type="match status" value="1"/>
</dbReference>